<gene>
    <name evidence="5" type="ORF">DRI96_06750</name>
</gene>
<comment type="similarity">
    <text evidence="1">Belongs to the iron-containing alcohol dehydrogenase family.</text>
</comment>
<dbReference type="InterPro" id="IPR039697">
    <property type="entry name" value="Alcohol_dehydrogenase_Fe"/>
</dbReference>
<dbReference type="PANTHER" id="PTHR11496">
    <property type="entry name" value="ALCOHOL DEHYDROGENASE"/>
    <property type="match status" value="1"/>
</dbReference>
<feature type="non-terminal residue" evidence="5">
    <location>
        <position position="1"/>
    </location>
</feature>
<dbReference type="FunFam" id="3.40.50.1970:FF:000003">
    <property type="entry name" value="Alcohol dehydrogenase, iron-containing"/>
    <property type="match status" value="1"/>
</dbReference>
<comment type="caution">
    <text evidence="5">The sequence shown here is derived from an EMBL/GenBank/DDBJ whole genome shotgun (WGS) entry which is preliminary data.</text>
</comment>
<dbReference type="GO" id="GO:0046872">
    <property type="term" value="F:metal ion binding"/>
    <property type="evidence" value="ECO:0007669"/>
    <property type="project" value="InterPro"/>
</dbReference>
<dbReference type="GO" id="GO:0004022">
    <property type="term" value="F:alcohol dehydrogenase (NAD+) activity"/>
    <property type="evidence" value="ECO:0007669"/>
    <property type="project" value="TreeGrafter"/>
</dbReference>
<dbReference type="SUPFAM" id="SSF56796">
    <property type="entry name" value="Dehydroquinate synthase-like"/>
    <property type="match status" value="1"/>
</dbReference>
<accession>A0A662DAN7</accession>
<dbReference type="CDD" id="cd08551">
    <property type="entry name" value="Fe-ADH"/>
    <property type="match status" value="1"/>
</dbReference>
<evidence type="ECO:0000313" key="5">
    <source>
        <dbReference type="EMBL" id="RLE11116.1"/>
    </source>
</evidence>
<evidence type="ECO:0000313" key="6">
    <source>
        <dbReference type="Proteomes" id="UP000267654"/>
    </source>
</evidence>
<dbReference type="Gene3D" id="3.40.50.1970">
    <property type="match status" value="1"/>
</dbReference>
<evidence type="ECO:0000259" key="3">
    <source>
        <dbReference type="Pfam" id="PF00465"/>
    </source>
</evidence>
<feature type="domain" description="Fe-containing alcohol dehydrogenase-like C-terminal" evidence="4">
    <location>
        <begin position="133"/>
        <end position="206"/>
    </location>
</feature>
<dbReference type="EMBL" id="QMQB01000277">
    <property type="protein sequence ID" value="RLE11116.1"/>
    <property type="molecule type" value="Genomic_DNA"/>
</dbReference>
<feature type="domain" description="Alcohol dehydrogenase iron-type/glycerol dehydrogenase GldA" evidence="3">
    <location>
        <begin position="1"/>
        <end position="122"/>
    </location>
</feature>
<dbReference type="Pfam" id="PF25137">
    <property type="entry name" value="ADH_Fe_C"/>
    <property type="match status" value="1"/>
</dbReference>
<dbReference type="Gene3D" id="1.20.1090.10">
    <property type="entry name" value="Dehydroquinate synthase-like - alpha domain"/>
    <property type="match status" value="1"/>
</dbReference>
<dbReference type="Proteomes" id="UP000267654">
    <property type="component" value="Unassembled WGS sequence"/>
</dbReference>
<dbReference type="InterPro" id="IPR001670">
    <property type="entry name" value="ADH_Fe/GldA"/>
</dbReference>
<proteinExistence type="inferred from homology"/>
<dbReference type="AlphaFoldDB" id="A0A662DAN7"/>
<evidence type="ECO:0000256" key="2">
    <source>
        <dbReference type="ARBA" id="ARBA00023002"/>
    </source>
</evidence>
<evidence type="ECO:0000256" key="1">
    <source>
        <dbReference type="ARBA" id="ARBA00007358"/>
    </source>
</evidence>
<protein>
    <submittedName>
        <fullName evidence="5">Alcohol dehydrogenase</fullName>
    </submittedName>
</protein>
<sequence>LKSEKIDVTLFDQVESNPKTEIVKKGAEIAKSEGCDLIIGVGGGSTIDTCKGIAVVATQGGDIEDYREERKIIKGPLLPILAVPTTSGTGSEVTPYSVFTSGKAKFAVRSPFTFPRVAILDPLLMTSQSPYLTACTGMDALTHAVEAFVSRSTQPISDALAAQAIYLISRNLRKAVWTGDDIQARENMAVASNLAGMAIAQAGAGAAL</sequence>
<keyword evidence="2" id="KW-0560">Oxidoreductase</keyword>
<organism evidence="5 6">
    <name type="scientific">Aerophobetes bacterium</name>
    <dbReference type="NCBI Taxonomy" id="2030807"/>
    <lineage>
        <taxon>Bacteria</taxon>
        <taxon>Candidatus Aerophobota</taxon>
    </lineage>
</organism>
<name>A0A662DAN7_UNCAE</name>
<reference evidence="5 6" key="1">
    <citation type="submission" date="2018-06" db="EMBL/GenBank/DDBJ databases">
        <title>Extensive metabolic versatility and redundancy in microbially diverse, dynamic hydrothermal sediments.</title>
        <authorList>
            <person name="Dombrowski N."/>
            <person name="Teske A."/>
            <person name="Baker B.J."/>
        </authorList>
    </citation>
    <scope>NUCLEOTIDE SEQUENCE [LARGE SCALE GENOMIC DNA]</scope>
    <source>
        <strain evidence="5">B19_G9</strain>
    </source>
</reference>
<dbReference type="PANTHER" id="PTHR11496:SF102">
    <property type="entry name" value="ALCOHOL DEHYDROGENASE 4"/>
    <property type="match status" value="1"/>
</dbReference>
<dbReference type="Pfam" id="PF00465">
    <property type="entry name" value="Fe-ADH"/>
    <property type="match status" value="1"/>
</dbReference>
<evidence type="ECO:0000259" key="4">
    <source>
        <dbReference type="Pfam" id="PF25137"/>
    </source>
</evidence>
<dbReference type="InterPro" id="IPR056798">
    <property type="entry name" value="ADH_Fe_C"/>
</dbReference>